<comment type="function">
    <text evidence="9">Component of the ESCRT-II complex (endosomal sorting complex required for transport II), which is required for multivesicular body (MVB) formation and sorting of endosomal cargo proteins into MVBs.</text>
</comment>
<dbReference type="GO" id="GO:0008270">
    <property type="term" value="F:zinc ion binding"/>
    <property type="evidence" value="ECO:0007669"/>
    <property type="project" value="UniProtKB-KW"/>
</dbReference>
<dbReference type="InterPro" id="IPR001876">
    <property type="entry name" value="Znf_RanBP2"/>
</dbReference>
<dbReference type="Gene3D" id="2.30.29.30">
    <property type="entry name" value="Pleckstrin-homology domain (PH domain)/Phosphotyrosine-binding domain (PTB)"/>
    <property type="match status" value="2"/>
</dbReference>
<dbReference type="FunFam" id="1.10.10.10:FF:000527">
    <property type="entry name" value="Vacuolar protein sorting protein (Vps36), putative"/>
    <property type="match status" value="1"/>
</dbReference>
<keyword evidence="7 9" id="KW-0653">Protein transport</keyword>
<reference evidence="12 13" key="1">
    <citation type="journal article" date="2018" name="BMC Genomics">
        <title>Comparative genome analyses reveal sequence features reflecting distinct modes of host-adaptation between dicot and monocot powdery mildew.</title>
        <authorList>
            <person name="Wu Y."/>
            <person name="Ma X."/>
            <person name="Pan Z."/>
            <person name="Kale S.D."/>
            <person name="Song Y."/>
            <person name="King H."/>
            <person name="Zhang Q."/>
            <person name="Presley C."/>
            <person name="Deng X."/>
            <person name="Wei C.I."/>
            <person name="Xiao S."/>
        </authorList>
    </citation>
    <scope>NUCLEOTIDE SEQUENCE [LARGE SCALE GENOMIC DNA]</scope>
    <source>
        <strain evidence="12">UMSG3</strain>
    </source>
</reference>
<accession>A0A420I1Q5</accession>
<keyword evidence="5" id="KW-0863">Zinc-finger</keyword>
<feature type="compositionally biased region" description="Basic and acidic residues" evidence="10">
    <location>
        <begin position="198"/>
        <end position="223"/>
    </location>
</feature>
<organism evidence="12 13">
    <name type="scientific">Golovinomyces cichoracearum</name>
    <dbReference type="NCBI Taxonomy" id="62708"/>
    <lineage>
        <taxon>Eukaryota</taxon>
        <taxon>Fungi</taxon>
        <taxon>Dikarya</taxon>
        <taxon>Ascomycota</taxon>
        <taxon>Pezizomycotina</taxon>
        <taxon>Leotiomycetes</taxon>
        <taxon>Erysiphales</taxon>
        <taxon>Erysiphaceae</taxon>
        <taxon>Golovinomyces</taxon>
    </lineage>
</organism>
<dbReference type="InterPro" id="IPR036390">
    <property type="entry name" value="WH_DNA-bd_sf"/>
</dbReference>
<dbReference type="InterPro" id="IPR011993">
    <property type="entry name" value="PH-like_dom_sf"/>
</dbReference>
<dbReference type="SUPFAM" id="SSF90209">
    <property type="entry name" value="Ran binding protein zinc finger-like"/>
    <property type="match status" value="1"/>
</dbReference>
<keyword evidence="13" id="KW-1185">Reference proteome</keyword>
<dbReference type="Gene3D" id="1.10.10.10">
    <property type="entry name" value="Winged helix-like DNA-binding domain superfamily/Winged helix DNA-binding domain"/>
    <property type="match status" value="2"/>
</dbReference>
<keyword evidence="9" id="KW-0963">Cytoplasm</keyword>
<comment type="caution">
    <text evidence="12">The sequence shown here is derived from an EMBL/GenBank/DDBJ whole genome shotgun (WGS) entry which is preliminary data.</text>
</comment>
<proteinExistence type="inferred from homology"/>
<feature type="domain" description="GLUE N-terminal" evidence="11">
    <location>
        <begin position="6"/>
        <end position="321"/>
    </location>
</feature>
<comment type="similarity">
    <text evidence="1 9">Belongs to the VPS36 family.</text>
</comment>
<dbReference type="AlphaFoldDB" id="A0A420I1Q5"/>
<dbReference type="SUPFAM" id="SSF46785">
    <property type="entry name" value="Winged helix' DNA-binding domain"/>
    <property type="match status" value="1"/>
</dbReference>
<dbReference type="FunFam" id="1.10.10.10:FF:000165">
    <property type="entry name" value="Vacuolar protein sorting protein (Vps36)"/>
    <property type="match status" value="1"/>
</dbReference>
<keyword evidence="8" id="KW-0175">Coiled coil</keyword>
<dbReference type="InterPro" id="IPR031558">
    <property type="entry name" value="Vps36-NZF-N"/>
</dbReference>
<dbReference type="SMART" id="SM00547">
    <property type="entry name" value="ZnF_RBZ"/>
    <property type="match status" value="1"/>
</dbReference>
<dbReference type="Gene3D" id="6.10.140.260">
    <property type="match status" value="1"/>
</dbReference>
<dbReference type="STRING" id="62708.A0A420I1Q5"/>
<evidence type="ECO:0000256" key="2">
    <source>
        <dbReference type="ARBA" id="ARBA00022448"/>
    </source>
</evidence>
<dbReference type="InterPro" id="IPR037855">
    <property type="entry name" value="Vps36"/>
</dbReference>
<evidence type="ECO:0000256" key="4">
    <source>
        <dbReference type="ARBA" id="ARBA00022753"/>
    </source>
</evidence>
<sequence length="591" mass="65863">MFLKHLDLTSALRPSLSPGEILLFTQDNVGLYEDKYKIASYQNGQVYLTSHRICYIDNQEPRKNCVAVELKDVETYLFYGGFMKSSPKITLVPKTSKLNSGQNRPLSLRCDSGSASLSHPNFNSTQQCPSGLKNSTSATWICPICSFSNFIPTNFDPITANDRTPIAPCSACGVKPQWTLVLKAAVSSAAQDDQENSLQDKTKRTRLSESTKPLTEEEHAEQRIKPRAVNVKSFHCPRCTFINHPSLLACELCNAPLNTHETQRVGSEKRTESPGPVINPIFNSKFVNIKISFRSGGEKIFYERLKASMVQRKWLSRGAPPVPTPDYSNVNIHSFYTTTGSEVAKTGGIAGLEARRLQERQKNERVIGSAFEDLEALMASAQEILALAESFSSQNGKSNSDSDAVASALGLVTTKEMLSNNSEHLYITELTRNLVEFLTDDSRGILSKAGGIISLVDLWAKFNRARGGVELVSPNDFVKAAHQWEDLKLPFRLRKFKSGVLVVQGNEHTDHKVNKSIRLWMEELHAIPPEHAVAWDWRTFGHAVSAQDAAEHFGWSLGVAEEELEMAEEEGTLCREEGIEGTRYWTNHFYS</sequence>
<dbReference type="Gene3D" id="2.30.30.380">
    <property type="entry name" value="Zn-finger domain of Sec23/24"/>
    <property type="match status" value="1"/>
</dbReference>
<dbReference type="GO" id="GO:0043328">
    <property type="term" value="P:protein transport to vacuole involved in ubiquitin-dependent protein catabolic process via the multivesicular body sorting pathway"/>
    <property type="evidence" value="ECO:0007669"/>
    <property type="project" value="UniProtKB-UniRule"/>
</dbReference>
<dbReference type="GO" id="GO:0000814">
    <property type="term" value="C:ESCRT II complex"/>
    <property type="evidence" value="ECO:0007669"/>
    <property type="project" value="UniProtKB-UniRule"/>
</dbReference>
<keyword evidence="3" id="KW-0479">Metal-binding</keyword>
<dbReference type="Pfam" id="PF11605">
    <property type="entry name" value="Vps36_ESCRT-II"/>
    <property type="match status" value="1"/>
</dbReference>
<dbReference type="GO" id="GO:0032266">
    <property type="term" value="F:phosphatidylinositol-3-phosphate binding"/>
    <property type="evidence" value="ECO:0007669"/>
    <property type="project" value="UniProtKB-UniRule"/>
</dbReference>
<dbReference type="PANTHER" id="PTHR13128:SF12">
    <property type="entry name" value="VACUOLAR PROTEIN-SORTING-ASSOCIATED PROTEIN 36"/>
    <property type="match status" value="1"/>
</dbReference>
<keyword evidence="2 9" id="KW-0813">Transport</keyword>
<evidence type="ECO:0000256" key="7">
    <source>
        <dbReference type="ARBA" id="ARBA00022927"/>
    </source>
</evidence>
<dbReference type="GO" id="GO:0031902">
    <property type="term" value="C:late endosome membrane"/>
    <property type="evidence" value="ECO:0007669"/>
    <property type="project" value="UniProtKB-UniRule"/>
</dbReference>
<dbReference type="GO" id="GO:0043130">
    <property type="term" value="F:ubiquitin binding"/>
    <property type="evidence" value="ECO:0007669"/>
    <property type="project" value="UniProtKB-UniRule"/>
</dbReference>
<dbReference type="InterPro" id="IPR040608">
    <property type="entry name" value="Snf8/Vps36"/>
</dbReference>
<evidence type="ECO:0000256" key="5">
    <source>
        <dbReference type="ARBA" id="ARBA00022771"/>
    </source>
</evidence>
<feature type="region of interest" description="Disordered" evidence="10">
    <location>
        <begin position="189"/>
        <end position="223"/>
    </location>
</feature>
<comment type="subunit">
    <text evidence="9">Component of the endosomal sorting complex required for transport II (ESCRT-II).</text>
</comment>
<gene>
    <name evidence="12" type="ORF">GcM3_138008</name>
</gene>
<protein>
    <recommendedName>
        <fullName evidence="9">Vacuolar protein-sorting-associated protein 36</fullName>
    </recommendedName>
    <alternativeName>
        <fullName evidence="9">ESCRT-II complex subunit VPS36</fullName>
    </alternativeName>
</protein>
<evidence type="ECO:0000256" key="9">
    <source>
        <dbReference type="RuleBase" id="RU367095"/>
    </source>
</evidence>
<evidence type="ECO:0000256" key="3">
    <source>
        <dbReference type="ARBA" id="ARBA00022723"/>
    </source>
</evidence>
<dbReference type="EMBL" id="MCBQ01013831">
    <property type="protein sequence ID" value="RKF63618.1"/>
    <property type="molecule type" value="Genomic_DNA"/>
</dbReference>
<dbReference type="SUPFAM" id="SSF50729">
    <property type="entry name" value="PH domain-like"/>
    <property type="match status" value="2"/>
</dbReference>
<dbReference type="PANTHER" id="PTHR13128">
    <property type="entry name" value="VACUOLAR PROTEIN-SORTING-ASSOCIATED PROTEIN 36"/>
    <property type="match status" value="1"/>
</dbReference>
<dbReference type="Pfam" id="PF04157">
    <property type="entry name" value="EAP30"/>
    <property type="match status" value="1"/>
</dbReference>
<dbReference type="PROSITE" id="PS51495">
    <property type="entry name" value="GLUE"/>
    <property type="match status" value="1"/>
</dbReference>
<dbReference type="Proteomes" id="UP000283383">
    <property type="component" value="Unassembled WGS sequence"/>
</dbReference>
<dbReference type="InterPro" id="IPR021648">
    <property type="entry name" value="GLUE_dom"/>
</dbReference>
<evidence type="ECO:0000256" key="8">
    <source>
        <dbReference type="ARBA" id="ARBA00023054"/>
    </source>
</evidence>
<evidence type="ECO:0000259" key="11">
    <source>
        <dbReference type="PROSITE" id="PS51495"/>
    </source>
</evidence>
<evidence type="ECO:0000256" key="6">
    <source>
        <dbReference type="ARBA" id="ARBA00022833"/>
    </source>
</evidence>
<keyword evidence="6" id="KW-0862">Zinc</keyword>
<evidence type="ECO:0000256" key="10">
    <source>
        <dbReference type="SAM" id="MobiDB-lite"/>
    </source>
</evidence>
<evidence type="ECO:0000313" key="13">
    <source>
        <dbReference type="Proteomes" id="UP000283383"/>
    </source>
</evidence>
<evidence type="ECO:0000256" key="1">
    <source>
        <dbReference type="ARBA" id="ARBA00009697"/>
    </source>
</evidence>
<keyword evidence="4 9" id="KW-0967">Endosome</keyword>
<dbReference type="InterPro" id="IPR036388">
    <property type="entry name" value="WH-like_DNA-bd_sf"/>
</dbReference>
<comment type="subcellular location">
    <subcellularLocation>
        <location evidence="9">Cytoplasm</location>
    </subcellularLocation>
    <subcellularLocation>
        <location evidence="9">Endosome</location>
    </subcellularLocation>
</comment>
<dbReference type="InterPro" id="IPR036443">
    <property type="entry name" value="Znf_RanBP2_sf"/>
</dbReference>
<evidence type="ECO:0000313" key="12">
    <source>
        <dbReference type="EMBL" id="RKF63618.1"/>
    </source>
</evidence>
<dbReference type="Pfam" id="PF16988">
    <property type="entry name" value="Vps36-NZF-N"/>
    <property type="match status" value="1"/>
</dbReference>
<name>A0A420I1Q5_9PEZI</name>